<accession>A0A5Q5BMV4</accession>
<protein>
    <submittedName>
        <fullName evidence="1">Uncharacterized protein</fullName>
    </submittedName>
</protein>
<gene>
    <name evidence="1" type="ordered locus">Mmcs_3546</name>
</gene>
<dbReference type="AlphaFoldDB" id="A0A5Q5BMV4"/>
<organism evidence="1">
    <name type="scientific">Mycobacterium sp. (strain MCS)</name>
    <dbReference type="NCBI Taxonomy" id="164756"/>
    <lineage>
        <taxon>Bacteria</taxon>
        <taxon>Bacillati</taxon>
        <taxon>Actinomycetota</taxon>
        <taxon>Actinomycetes</taxon>
        <taxon>Mycobacteriales</taxon>
        <taxon>Mycobacteriaceae</taxon>
        <taxon>Mycobacterium</taxon>
    </lineage>
</organism>
<name>A0A5Q5BMV4_MYCSS</name>
<reference evidence="1" key="1">
    <citation type="submission" date="2006-06" db="EMBL/GenBank/DDBJ databases">
        <title>Complete sequence of chromosome of Mycobacterium sp. MCS.</title>
        <authorList>
            <consortium name="US DOE Joint Genome Institute"/>
            <person name="Copeland A."/>
            <person name="Lucas S."/>
            <person name="Lapidus A."/>
            <person name="Barry K."/>
            <person name="Detter J.C."/>
            <person name="Glavina del Rio T."/>
            <person name="Hammon N."/>
            <person name="Israni S."/>
            <person name="Dalin E."/>
            <person name="Tice H."/>
            <person name="Pitluck S."/>
            <person name="Martinez M."/>
            <person name="Schmutz J."/>
            <person name="Larimer F."/>
            <person name="Land M."/>
            <person name="Hauser L."/>
            <person name="Kyrpides N."/>
            <person name="Kim E."/>
            <person name="Miller C.D."/>
            <person name="Hughes J.E."/>
            <person name="Anderson A.J."/>
            <person name="Sims R.C."/>
            <person name="Richardson P."/>
        </authorList>
    </citation>
    <scope>NUCLEOTIDE SEQUENCE [LARGE SCALE GENOMIC DNA]</scope>
    <source>
        <strain evidence="1">MCS</strain>
    </source>
</reference>
<proteinExistence type="predicted"/>
<dbReference type="EMBL" id="CP000384">
    <property type="protein sequence ID" value="ABG09653.1"/>
    <property type="molecule type" value="Genomic_DNA"/>
</dbReference>
<dbReference type="KEGG" id="mmc:Mmcs_3546"/>
<sequence>MALDGEVLSVFGLRPAPGAIDGRWAVGLGDALARLVPAPEPLPGLLRLLNHFGGLAISGDEVEFDGDGVQWSDVKEIETHKLAGYLLSGALDKQIDKLPVPWFPFRGLALSAASQAALTVIVATADGVFRGALDVAIPAEVHYRGLLRERTLTPGMLATVLLADPAVRKALTATAEAHGVEIRPADDDVLDAARRRARRVKALLNAVRSDGDEVVGVDGRPAHVGG</sequence>
<evidence type="ECO:0000313" key="1">
    <source>
        <dbReference type="EMBL" id="ABG09653.1"/>
    </source>
</evidence>